<dbReference type="OrthoDB" id="45564at2"/>
<evidence type="ECO:0000256" key="4">
    <source>
        <dbReference type="ARBA" id="ARBA00022989"/>
    </source>
</evidence>
<feature type="transmembrane region" description="Helical" evidence="6">
    <location>
        <begin position="205"/>
        <end position="224"/>
    </location>
</feature>
<evidence type="ECO:0000256" key="6">
    <source>
        <dbReference type="RuleBase" id="RU363041"/>
    </source>
</evidence>
<feature type="transmembrane region" description="Helical" evidence="6">
    <location>
        <begin position="261"/>
        <end position="279"/>
    </location>
</feature>
<gene>
    <name evidence="7" type="ORF">NCTC11636_00687</name>
</gene>
<dbReference type="InterPro" id="IPR051598">
    <property type="entry name" value="TSUP/Inactive_protease-like"/>
</dbReference>
<dbReference type="GO" id="GO:0005886">
    <property type="term" value="C:plasma membrane"/>
    <property type="evidence" value="ECO:0007669"/>
    <property type="project" value="UniProtKB-SubCell"/>
</dbReference>
<keyword evidence="3 6" id="KW-0812">Transmembrane</keyword>
<organism evidence="7 8">
    <name type="scientific">Actinomyces howellii</name>
    <dbReference type="NCBI Taxonomy" id="52771"/>
    <lineage>
        <taxon>Bacteria</taxon>
        <taxon>Bacillati</taxon>
        <taxon>Actinomycetota</taxon>
        <taxon>Actinomycetes</taxon>
        <taxon>Actinomycetales</taxon>
        <taxon>Actinomycetaceae</taxon>
        <taxon>Actinomyces</taxon>
    </lineage>
</organism>
<reference evidence="7 8" key="1">
    <citation type="submission" date="2018-12" db="EMBL/GenBank/DDBJ databases">
        <authorList>
            <consortium name="Pathogen Informatics"/>
        </authorList>
    </citation>
    <scope>NUCLEOTIDE SEQUENCE [LARGE SCALE GENOMIC DNA]</scope>
    <source>
        <strain evidence="7 8">NCTC11636</strain>
    </source>
</reference>
<comment type="subcellular location">
    <subcellularLocation>
        <location evidence="6">Cell membrane</location>
        <topology evidence="6">Multi-pass membrane protein</topology>
    </subcellularLocation>
    <subcellularLocation>
        <location evidence="1">Membrane</location>
        <topology evidence="1">Multi-pass membrane protein</topology>
    </subcellularLocation>
</comment>
<dbReference type="Pfam" id="PF01925">
    <property type="entry name" value="TauE"/>
    <property type="match status" value="1"/>
</dbReference>
<evidence type="ECO:0000256" key="3">
    <source>
        <dbReference type="ARBA" id="ARBA00022692"/>
    </source>
</evidence>
<dbReference type="AlphaFoldDB" id="A0A3S4UWD4"/>
<dbReference type="Proteomes" id="UP000266895">
    <property type="component" value="Chromosome"/>
</dbReference>
<dbReference type="EMBL" id="LR134350">
    <property type="protein sequence ID" value="VEG26754.1"/>
    <property type="molecule type" value="Genomic_DNA"/>
</dbReference>
<dbReference type="PANTHER" id="PTHR43701">
    <property type="entry name" value="MEMBRANE TRANSPORTER PROTEIN MJ0441-RELATED"/>
    <property type="match status" value="1"/>
</dbReference>
<dbReference type="PANTHER" id="PTHR43701:SF12">
    <property type="entry name" value="MEMBRANE TRANSPORTER PROTEIN YTNM-RELATED"/>
    <property type="match status" value="1"/>
</dbReference>
<sequence length="295" mass="29807">MNRKLIKLAIVGFGAQLVDGALGMGYGVTSSTLLLLVGLSPALAVTSVHLSEVGTTLVSGVSHWRLGNVDWPTAVRLALPGAVGAFAGATVLSHLSTEAAQPVTASILLVLGAYIIVRYLRPITVRPRTQARTGFLAPLGLVAGFVDSTGGGGWGPVATTTLLTTGRLEPRKAVGTVDTSEFLVTVSASAGFLLGLGTAGIDLGIVLALLAGGVVAAPLAALAVSRLPARLLGVGVGGLIVLTNLRTLLSAADAGTEVSQGAYLLVSLVWAGVVVWTLVSLRRRSVPIVEEVGAA</sequence>
<accession>A0A3S4UWD4</accession>
<protein>
    <recommendedName>
        <fullName evidence="6">Probable membrane transporter protein</fullName>
    </recommendedName>
</protein>
<dbReference type="RefSeq" id="WP_126381870.1">
    <property type="nucleotide sequence ID" value="NZ_LR134350.1"/>
</dbReference>
<keyword evidence="8" id="KW-1185">Reference proteome</keyword>
<evidence type="ECO:0000313" key="8">
    <source>
        <dbReference type="Proteomes" id="UP000266895"/>
    </source>
</evidence>
<feature type="transmembrane region" description="Helical" evidence="6">
    <location>
        <begin position="99"/>
        <end position="120"/>
    </location>
</feature>
<comment type="similarity">
    <text evidence="2 6">Belongs to the 4-toluene sulfonate uptake permease (TSUP) (TC 2.A.102) family.</text>
</comment>
<evidence type="ECO:0000313" key="7">
    <source>
        <dbReference type="EMBL" id="VEG26754.1"/>
    </source>
</evidence>
<dbReference type="KEGG" id="ahw:NCTC11636_00687"/>
<dbReference type="InterPro" id="IPR002781">
    <property type="entry name" value="TM_pro_TauE-like"/>
</dbReference>
<proteinExistence type="inferred from homology"/>
<keyword evidence="5 6" id="KW-0472">Membrane</keyword>
<evidence type="ECO:0000256" key="5">
    <source>
        <dbReference type="ARBA" id="ARBA00023136"/>
    </source>
</evidence>
<evidence type="ECO:0000256" key="2">
    <source>
        <dbReference type="ARBA" id="ARBA00009142"/>
    </source>
</evidence>
<evidence type="ECO:0000256" key="1">
    <source>
        <dbReference type="ARBA" id="ARBA00004141"/>
    </source>
</evidence>
<keyword evidence="6" id="KW-1003">Cell membrane</keyword>
<name>A0A3S4UWD4_9ACTO</name>
<keyword evidence="4 6" id="KW-1133">Transmembrane helix</keyword>
<feature type="transmembrane region" description="Helical" evidence="6">
    <location>
        <begin position="231"/>
        <end position="249"/>
    </location>
</feature>